<dbReference type="GO" id="GO:0031514">
    <property type="term" value="C:motile cilium"/>
    <property type="evidence" value="ECO:0007669"/>
    <property type="project" value="UniProtKB-SubCell"/>
</dbReference>
<dbReference type="Proteomes" id="UP000195570">
    <property type="component" value="Unassembled WGS sequence"/>
</dbReference>
<evidence type="ECO:0000313" key="13">
    <source>
        <dbReference type="EMBL" id="SCU64472.1"/>
    </source>
</evidence>
<dbReference type="InterPro" id="IPR038765">
    <property type="entry name" value="Papain-like_cys_pep_sf"/>
</dbReference>
<evidence type="ECO:0000256" key="4">
    <source>
        <dbReference type="ARBA" id="ARBA00022490"/>
    </source>
</evidence>
<evidence type="ECO:0000256" key="1">
    <source>
        <dbReference type="ARBA" id="ARBA00004230"/>
    </source>
</evidence>
<feature type="compositionally biased region" description="Polar residues" evidence="10">
    <location>
        <begin position="883"/>
        <end position="897"/>
    </location>
</feature>
<accession>A0A1G4HYU2</accession>
<dbReference type="PANTHER" id="PTHR35249">
    <property type="entry name" value="DYNEIN REGULATORY COMPLEX SUBUNIT 7"/>
    <property type="match status" value="1"/>
</dbReference>
<dbReference type="VEuPathDB" id="TriTrypDB:TEOVI_000886600"/>
<proteinExistence type="inferred from homology"/>
<evidence type="ECO:0000256" key="10">
    <source>
        <dbReference type="SAM" id="MobiDB-lite"/>
    </source>
</evidence>
<evidence type="ECO:0000256" key="9">
    <source>
        <dbReference type="ARBA" id="ARBA00023273"/>
    </source>
</evidence>
<feature type="domain" description="Dynein regulatory complex subunit 7 C-terminal" evidence="12">
    <location>
        <begin position="1202"/>
        <end position="1254"/>
    </location>
</feature>
<protein>
    <submittedName>
        <fullName evidence="13">Uncharacterized protein</fullName>
    </submittedName>
</protein>
<dbReference type="Pfam" id="PF24671">
    <property type="entry name" value="DRC7_C"/>
    <property type="match status" value="2"/>
</dbReference>
<evidence type="ECO:0000256" key="3">
    <source>
        <dbReference type="ARBA" id="ARBA00010738"/>
    </source>
</evidence>
<keyword evidence="14" id="KW-1185">Reference proteome</keyword>
<dbReference type="GeneID" id="92382800"/>
<feature type="compositionally biased region" description="Basic and acidic residues" evidence="10">
    <location>
        <begin position="318"/>
        <end position="327"/>
    </location>
</feature>
<dbReference type="GO" id="GO:0048870">
    <property type="term" value="P:cell motility"/>
    <property type="evidence" value="ECO:0007669"/>
    <property type="project" value="TreeGrafter"/>
</dbReference>
<dbReference type="InterPro" id="IPR033551">
    <property type="entry name" value="DRC7/lobo"/>
</dbReference>
<feature type="region of interest" description="Disordered" evidence="10">
    <location>
        <begin position="224"/>
        <end position="247"/>
    </location>
</feature>
<sequence>MLPPIRRIGGKTASVPGTSPGRGGAVANTAKVGLGTATPTDAEEGGEEKVPGPATLSPAPYEATRAERLTHWLRKEGFPPSYTEISPAEESIFKATRRFQSHFHEYFPKRAPQLLAPLNECRTRKMICTFIRPTIFPFDELFDVGSCARFLAGYMRYEILEDTERLPEVVVSPATTLQWQIGNCFELSILLTSLLVGVGYNAYVVVGYAERAVCENDSSQREWTDEYGELSTSGKSKSKRRTSNKDSTYCSNVVGTTGGREENANTKAPVTDDYCCYVDSDADDDGSDMVDAEYAALVKDRLVLRPADEIDMYSQYHHQQDDDKDTRSNTSFAGSRVQGASESYANSVSLCSPLANNVVGATSPLCGPNTSFNAFNNPARCGNADAASVIGGDDAVKGPAKGESVNFPPVRRLHSWVLVLPGGRKSVREPVFVEPSRGDLIAPGDADSFYTGVEGVFNGDNYFVNLTPDAAVSSLVPDLQDASQWEAVLFELDVEDERNISHNFVGTPLSTLGGQVHLGATPGSGGGVLSASPSAVYGSRGLGNSAGMRRRYNDEGSPAQHPGSTFSGGFSTLAGGLTHLMQTTRDRAVHFCCASWVEELTLNRAQYESRYPGGMKFTRYVNADVFRYAAYLMPDHRVLEVYLPDTQYPSQAQIHLLFEHRADKLRRRSVYPTASAFMRRTNSVSDFRSGAAAASGGEGLVALPAAEGEGKEPYDTDYDYSSGAQQRAGLRRNIVTSALDDEFRETNVGKRRSFVRHRSFSSGAFMRERTVSNSNSQLIPLVDVVVQSGNFRLMQEWFERGRMLQTSVGGLRLLTYEPGVQRTMTFYWDARNDGLWRRQEFFYESRALRKVKEFYRGRDDRLWYRSATFDNVAALNMGYNLSHTNSQQVGSSPSTKGSVRGADDTQRAEPIRMSEKYHRNETIPPDDDVAKYVFVRPAAVAAARAATGTMHPQLVASAALSPVCAGPSTGSVGSLSEGGEMWVYFHYRPGSIIRPYRMYPKTDPGEECLLSAVAGPKGSISGTLPSIIVMMPNATPPSDMEQCNERNRLRWWVTMCQGRVRASLAECNAIVESTREPSGPVAGPDEAEAAKRSSVELGGLAGAQLTPVAEQKSQAQNQEYLLPGLCPSKRVALANERQRRVPAVVSVFDTLRNRPRETEAERRRRLAEEALREEARCDYLAPYIAKLDLPTTFSGDYMNVALTMDQARRVRDEALRELKERLIHRGRIIQKQMDEEREELTRRQANYQSNVDAAVAGVESTVKASGVETCSIQGVLGAAEQKDMSDSVALAATGGGALGEAVTGIPSVMGASCTITANALASTSAAVAVTTSGEVARDAKEFAQYCKEATWRMKTLDELLVKHIDRASERYAKLAQKLADDPRLSALYKNNPTPQTDKYSVQL</sequence>
<gene>
    <name evidence="13" type="ORF">TEOVI_000886600</name>
</gene>
<keyword evidence="4" id="KW-0963">Cytoplasm</keyword>
<feature type="region of interest" description="Disordered" evidence="10">
    <location>
        <begin position="1"/>
        <end position="59"/>
    </location>
</feature>
<keyword evidence="6" id="KW-0175">Coiled coil</keyword>
<evidence type="ECO:0000256" key="6">
    <source>
        <dbReference type="ARBA" id="ARBA00023054"/>
    </source>
</evidence>
<feature type="domain" description="Dynein regulatory complex subunit 7 MORN" evidence="11">
    <location>
        <begin position="792"/>
        <end position="935"/>
    </location>
</feature>
<comment type="subcellular location">
    <subcellularLocation>
        <location evidence="1">Cell projection</location>
        <location evidence="1">Cilium</location>
        <location evidence="1">Flagellum</location>
    </subcellularLocation>
    <subcellularLocation>
        <location evidence="2">Cytoplasm</location>
        <location evidence="2">Cytoskeleton</location>
        <location evidence="2">Cilium axoneme</location>
    </subcellularLocation>
</comment>
<organism evidence="13 14">
    <name type="scientific">Trypanosoma equiperdum</name>
    <dbReference type="NCBI Taxonomy" id="5694"/>
    <lineage>
        <taxon>Eukaryota</taxon>
        <taxon>Discoba</taxon>
        <taxon>Euglenozoa</taxon>
        <taxon>Kinetoplastea</taxon>
        <taxon>Metakinetoplastina</taxon>
        <taxon>Trypanosomatida</taxon>
        <taxon>Trypanosomatidae</taxon>
        <taxon>Trypanosoma</taxon>
    </lineage>
</organism>
<dbReference type="Pfam" id="PF24667">
    <property type="entry name" value="MORN_DRC7"/>
    <property type="match status" value="1"/>
</dbReference>
<keyword evidence="5" id="KW-0282">Flagellum</keyword>
<dbReference type="RefSeq" id="XP_067076234.1">
    <property type="nucleotide sequence ID" value="XM_067220133.1"/>
</dbReference>
<evidence type="ECO:0000256" key="5">
    <source>
        <dbReference type="ARBA" id="ARBA00022846"/>
    </source>
</evidence>
<comment type="similarity">
    <text evidence="3">Belongs to the DRC7 family.</text>
</comment>
<dbReference type="PANTHER" id="PTHR35249:SF2">
    <property type="entry name" value="DYNEIN REGULATORY COMPLEX SUBUNIT 7"/>
    <property type="match status" value="1"/>
</dbReference>
<feature type="compositionally biased region" description="Basic and acidic residues" evidence="10">
    <location>
        <begin position="901"/>
        <end position="921"/>
    </location>
</feature>
<keyword evidence="7" id="KW-0969">Cilium</keyword>
<evidence type="ECO:0000259" key="11">
    <source>
        <dbReference type="Pfam" id="PF24667"/>
    </source>
</evidence>
<reference evidence="13" key="1">
    <citation type="submission" date="2016-09" db="EMBL/GenBank/DDBJ databases">
        <authorList>
            <person name="Hebert L."/>
            <person name="Moumen B."/>
        </authorList>
    </citation>
    <scope>NUCLEOTIDE SEQUENCE [LARGE SCALE GENOMIC DNA]</scope>
    <source>
        <strain evidence="13">OVI</strain>
    </source>
</reference>
<feature type="domain" description="Dynein regulatory complex subunit 7 C-terminal" evidence="12">
    <location>
        <begin position="1335"/>
        <end position="1388"/>
    </location>
</feature>
<evidence type="ECO:0000256" key="8">
    <source>
        <dbReference type="ARBA" id="ARBA00023212"/>
    </source>
</evidence>
<comment type="caution">
    <text evidence="13">The sequence shown here is derived from an EMBL/GenBank/DDBJ whole genome shotgun (WGS) entry which is preliminary data.</text>
</comment>
<evidence type="ECO:0000313" key="14">
    <source>
        <dbReference type="Proteomes" id="UP000195570"/>
    </source>
</evidence>
<keyword evidence="9" id="KW-0966">Cell projection</keyword>
<name>A0A1G4HYU2_TRYEQ</name>
<dbReference type="SUPFAM" id="SSF54001">
    <property type="entry name" value="Cysteine proteinases"/>
    <property type="match status" value="1"/>
</dbReference>
<keyword evidence="8" id="KW-0206">Cytoskeleton</keyword>
<evidence type="ECO:0000256" key="2">
    <source>
        <dbReference type="ARBA" id="ARBA00004430"/>
    </source>
</evidence>
<dbReference type="InterPro" id="IPR056292">
    <property type="entry name" value="DRC7_C"/>
</dbReference>
<feature type="region of interest" description="Disordered" evidence="10">
    <location>
        <begin position="315"/>
        <end position="335"/>
    </location>
</feature>
<evidence type="ECO:0000256" key="7">
    <source>
        <dbReference type="ARBA" id="ARBA00023069"/>
    </source>
</evidence>
<dbReference type="GO" id="GO:0005930">
    <property type="term" value="C:axoneme"/>
    <property type="evidence" value="ECO:0007669"/>
    <property type="project" value="UniProtKB-SubCell"/>
</dbReference>
<dbReference type="InterPro" id="IPR056291">
    <property type="entry name" value="MORN_DRC7"/>
</dbReference>
<feature type="region of interest" description="Disordered" evidence="10">
    <location>
        <begin position="883"/>
        <end position="923"/>
    </location>
</feature>
<dbReference type="EMBL" id="CZPT02000067">
    <property type="protein sequence ID" value="SCU64472.1"/>
    <property type="molecule type" value="Genomic_DNA"/>
</dbReference>
<evidence type="ECO:0000259" key="12">
    <source>
        <dbReference type="Pfam" id="PF24671"/>
    </source>
</evidence>